<keyword evidence="2" id="KW-1185">Reference proteome</keyword>
<dbReference type="EMBL" id="PQGA01000018">
    <property type="protein sequence ID" value="POR47486.1"/>
    <property type="molecule type" value="Genomic_DNA"/>
</dbReference>
<dbReference type="OrthoDB" id="116799at2"/>
<dbReference type="InterPro" id="IPR024078">
    <property type="entry name" value="LmbE-like_dom_sf"/>
</dbReference>
<evidence type="ECO:0000313" key="2">
    <source>
        <dbReference type="Proteomes" id="UP000237381"/>
    </source>
</evidence>
<comment type="caution">
    <text evidence="1">The sequence shown here is derived from an EMBL/GenBank/DDBJ whole genome shotgun (WGS) entry which is preliminary data.</text>
</comment>
<protein>
    <submittedName>
        <fullName evidence="1">LmbE family N-acetylglucosaminyl deacetylase</fullName>
    </submittedName>
</protein>
<sequence>MASESREGRKGQALTRPRTPRYLVVSPHLDDAVFSCASLLAARPGTIVCTIFAGTPKIPQRTGWDDAAGFVDSTQAMQGRLREDKLALDVCGAHAIRLDFLDGQYGPLPDADTLAAALGDELERLPDLELVVPLGLRHPDHVRVAEAWGILFRARRLKSCVVYGEAIHRTARGAAAARLAELGAAGLCAHSLDETWLPERLGARALDVKRRSVRAYASQLRAFGERLPADIAKPERYWRLGWASTASALRALRRNCATADGARTRTHTA</sequence>
<dbReference type="Proteomes" id="UP000237381">
    <property type="component" value="Unassembled WGS sequence"/>
</dbReference>
<organism evidence="1 2">
    <name type="scientific">Paraburkholderia eburnea</name>
    <dbReference type="NCBI Taxonomy" id="1189126"/>
    <lineage>
        <taxon>Bacteria</taxon>
        <taxon>Pseudomonadati</taxon>
        <taxon>Pseudomonadota</taxon>
        <taxon>Betaproteobacteria</taxon>
        <taxon>Burkholderiales</taxon>
        <taxon>Burkholderiaceae</taxon>
        <taxon>Paraburkholderia</taxon>
    </lineage>
</organism>
<dbReference type="RefSeq" id="WP_103706834.1">
    <property type="nucleotide sequence ID" value="NZ_PQGA01000018.1"/>
</dbReference>
<accession>A0A2S4LYE7</accession>
<reference evidence="1 2" key="1">
    <citation type="submission" date="2018-01" db="EMBL/GenBank/DDBJ databases">
        <title>Genomic Encyclopedia of Type Strains, Phase III (KMG-III): the genomes of soil and plant-associated and newly described type strains.</title>
        <authorList>
            <person name="Whitman W."/>
        </authorList>
    </citation>
    <scope>NUCLEOTIDE SEQUENCE [LARGE SCALE GENOMIC DNA]</scope>
    <source>
        <strain evidence="1 2">JCM 18070</strain>
    </source>
</reference>
<name>A0A2S4LYE7_9BURK</name>
<dbReference type="InterPro" id="IPR003737">
    <property type="entry name" value="GlcNAc_PI_deacetylase-related"/>
</dbReference>
<dbReference type="SUPFAM" id="SSF102588">
    <property type="entry name" value="LmbE-like"/>
    <property type="match status" value="1"/>
</dbReference>
<evidence type="ECO:0000313" key="1">
    <source>
        <dbReference type="EMBL" id="POR47486.1"/>
    </source>
</evidence>
<dbReference type="Pfam" id="PF02585">
    <property type="entry name" value="PIG-L"/>
    <property type="match status" value="1"/>
</dbReference>
<gene>
    <name evidence="1" type="ORF">B0G62_11877</name>
</gene>
<dbReference type="Gene3D" id="3.40.50.10320">
    <property type="entry name" value="LmbE-like"/>
    <property type="match status" value="1"/>
</dbReference>
<proteinExistence type="predicted"/>
<dbReference type="AlphaFoldDB" id="A0A2S4LYE7"/>